<sequence>AKGKYYSSHRCSKIDDNYLKELNEDLKLRKEELLEILKPLEDKNNFLFQKLMSNLEEKQRSLQIMRQIMAGKGSEESSVIELIKEAEEMKQNLERKNKMLQKEMEMLWNKTFNTEELGDQQKALQIKNRADLQDGKASGLHVPKTPLSPRKAKNELETSCAEKLKEKKKEKQQRKMEWVRYQEQANTLQNDFNGKVIELRIEALKNYQKANDLKLSLYIQQNLEPKQAYFNLPGSRGKRILGSKIYTEQQGAKGSQFDDVGGRIFFLQ</sequence>
<feature type="non-terminal residue" evidence="3">
    <location>
        <position position="268"/>
    </location>
</feature>
<evidence type="ECO:0000256" key="1">
    <source>
        <dbReference type="SAM" id="Coils"/>
    </source>
</evidence>
<comment type="caution">
    <text evidence="3">The sequence shown here is derived from an EMBL/GenBank/DDBJ whole genome shotgun (WGS) entry which is preliminary data.</text>
</comment>
<name>A0A6G1ATV6_CROCR</name>
<evidence type="ECO:0000313" key="4">
    <source>
        <dbReference type="Proteomes" id="UP000475037"/>
    </source>
</evidence>
<dbReference type="InterPro" id="IPR038857">
    <property type="entry name" value="CCDC196"/>
</dbReference>
<feature type="coiled-coil region" evidence="1">
    <location>
        <begin position="76"/>
        <end position="110"/>
    </location>
</feature>
<reference evidence="3 4" key="1">
    <citation type="submission" date="2019-11" db="EMBL/GenBank/DDBJ databases">
        <authorList>
            <person name="Yang C."/>
            <person name="Li F."/>
        </authorList>
    </citation>
    <scope>NUCLEOTIDE SEQUENCE [LARGE SCALE GENOMIC DNA]</scope>
    <source>
        <strain evidence="3">KB4526</strain>
        <tissue evidence="3">Muscle</tissue>
    </source>
</reference>
<gene>
    <name evidence="3" type="primary">Ccdc196</name>
    <name evidence="3" type="ORF">FOF47_R08625</name>
</gene>
<feature type="region of interest" description="Disordered" evidence="2">
    <location>
        <begin position="133"/>
        <end position="158"/>
    </location>
</feature>
<dbReference type="AlphaFoldDB" id="A0A6G1ATV6"/>
<evidence type="ECO:0000313" key="3">
    <source>
        <dbReference type="EMBL" id="KAF0879289.1"/>
    </source>
</evidence>
<organism evidence="3 4">
    <name type="scientific">Crocuta crocuta</name>
    <name type="common">Spotted hyena</name>
    <dbReference type="NCBI Taxonomy" id="9678"/>
    <lineage>
        <taxon>Eukaryota</taxon>
        <taxon>Metazoa</taxon>
        <taxon>Chordata</taxon>
        <taxon>Craniata</taxon>
        <taxon>Vertebrata</taxon>
        <taxon>Euteleostomi</taxon>
        <taxon>Mammalia</taxon>
        <taxon>Eutheria</taxon>
        <taxon>Laurasiatheria</taxon>
        <taxon>Carnivora</taxon>
        <taxon>Feliformia</taxon>
        <taxon>Hyaenidae</taxon>
        <taxon>Crocuta</taxon>
    </lineage>
</organism>
<proteinExistence type="predicted"/>
<keyword evidence="4" id="KW-1185">Reference proteome</keyword>
<dbReference type="Proteomes" id="UP000475037">
    <property type="component" value="Unassembled WGS sequence"/>
</dbReference>
<feature type="non-terminal residue" evidence="3">
    <location>
        <position position="1"/>
    </location>
</feature>
<keyword evidence="1" id="KW-0175">Coiled coil</keyword>
<dbReference type="PANTHER" id="PTHR37863:SF1">
    <property type="entry name" value="COILED-COIL DOMAIN-CONTAINING PROTEIN 196-RELATED"/>
    <property type="match status" value="1"/>
</dbReference>
<accession>A0A6G1ATV6</accession>
<protein>
    <submittedName>
        <fullName evidence="3">CC196 protein</fullName>
    </submittedName>
</protein>
<dbReference type="EMBL" id="VOAJ01003611">
    <property type="protein sequence ID" value="KAF0879289.1"/>
    <property type="molecule type" value="Genomic_DNA"/>
</dbReference>
<evidence type="ECO:0000256" key="2">
    <source>
        <dbReference type="SAM" id="MobiDB-lite"/>
    </source>
</evidence>
<dbReference type="PANTHER" id="PTHR37863">
    <property type="entry name" value="COILED-COIL DOMAIN-CONTAINING PROTEIN 196-RELATED"/>
    <property type="match status" value="1"/>
</dbReference>